<evidence type="ECO:0000256" key="1">
    <source>
        <dbReference type="SAM" id="Phobius"/>
    </source>
</evidence>
<feature type="transmembrane region" description="Helical" evidence="1">
    <location>
        <begin position="59"/>
        <end position="78"/>
    </location>
</feature>
<feature type="transmembrane region" description="Helical" evidence="1">
    <location>
        <begin position="328"/>
        <end position="347"/>
    </location>
</feature>
<sequence>MILAVIFIIVSVITGFLVTYFLAAKYSLFERGAYGIAIGLGLQTWLVYLFSLIWKLQFICIYFSIALSLLFCILFFIINRSDIKLKILYEATDIKKDFLLNKTSYFAHIAVFAFFTVIFCRLFYRTIIWKETGIYVGLSNNYGDLPLHLAYITSFAWGDNVPPLDPVFAGKKLTYPILSDFLSAIFLKSGLNFRNILFIPGFLLTVSFYGILYYFTYRITKKRLAATLSTFIFFLSGGFGFYYFFQDLANTSGSLWEFLSNLPQNYTKIPPLNYHWITPLTCLNVPQRSFLFGFPFTMLIFLFLYTGIQKKHWKEFLFAGVVAGALPFFHTHSFLAMLMVTIPLGIIYWDWRKWFLFFFPAFILSLPQVWYFSSHVDSERFFKFQFGWMAGDENFLWFWIKNTSLFWFFVIGGGVLFFLKQNTTALSRLKYFPLTFLILFLIPNILLFAPWAWDNIKMFIYWYLGVTPLAALALTYLYENKRLKILSRTVFFLSAFSLIAAGFIDVFKFAIAPINGWKEFSTEEIELAKQIVNETPADAIFLNATVHNHPVFLTGRKSLMGFPGHVWSHGHSGGREREVDINAMLRGKPNAISLINKYKTDYAIIGHHEKRKYANKDFFKKNYTCIISTRSYQVFDLNKKITPDLTSDIAAKKNGLSVRYYDNEDWRGAPVFEEITADINFNWANDDDKFVPSPFSIVYEGYIIIKNTGQYTFTLASDDGSWLYINENLLIDNGGVHRVQSKSETITLKKGVHKMVIKYFDKGGGAVLKLTWKPLSRGRESVIPARALLPQKPLNTLKNRQNGLSVKYYDTIEWHGEPIYEDIDTEIEFDWPNNSVKVFNSPFGIIWEGFIDIDTADTYTFVLLSDDGSWLYINDALIIDNGGSHMVREKSGSVFLEKGKHKIKIKYFDEKGGAVFRLLWKNSDGSVVKIPVERFSVHENESSEANEM</sequence>
<protein>
    <recommendedName>
        <fullName evidence="2">PA14 domain-containing protein</fullName>
    </recommendedName>
</protein>
<feature type="transmembrane region" description="Helical" evidence="1">
    <location>
        <begin position="490"/>
        <end position="511"/>
    </location>
</feature>
<dbReference type="OrthoDB" id="228131at2"/>
<dbReference type="InterPro" id="IPR011658">
    <property type="entry name" value="PA14_dom"/>
</dbReference>
<dbReference type="InterPro" id="IPR037524">
    <property type="entry name" value="PA14/GLEYA"/>
</dbReference>
<dbReference type="RefSeq" id="WP_099323881.1">
    <property type="nucleotide sequence ID" value="NZ_LT934425.1"/>
</dbReference>
<feature type="transmembrane region" description="Helical" evidence="1">
    <location>
        <begin position="354"/>
        <end position="373"/>
    </location>
</feature>
<keyword evidence="4" id="KW-1185">Reference proteome</keyword>
<dbReference type="SMART" id="SM00758">
    <property type="entry name" value="PA14"/>
    <property type="match status" value="2"/>
</dbReference>
<feature type="domain" description="PA14" evidence="2">
    <location>
        <begin position="799"/>
        <end position="934"/>
    </location>
</feature>
<keyword evidence="1" id="KW-0812">Transmembrane</keyword>
<feature type="domain" description="PA14" evidence="2">
    <location>
        <begin position="651"/>
        <end position="786"/>
    </location>
</feature>
<feature type="transmembrane region" description="Helical" evidence="1">
    <location>
        <begin position="431"/>
        <end position="453"/>
    </location>
</feature>
<feature type="transmembrane region" description="Helical" evidence="1">
    <location>
        <begin position="33"/>
        <end position="52"/>
    </location>
</feature>
<feature type="transmembrane region" description="Helical" evidence="1">
    <location>
        <begin position="196"/>
        <end position="217"/>
    </location>
</feature>
<evidence type="ECO:0000259" key="2">
    <source>
        <dbReference type="PROSITE" id="PS51820"/>
    </source>
</evidence>
<gene>
    <name evidence="3" type="ORF">KSMBR1_0464</name>
</gene>
<proteinExistence type="predicted"/>
<dbReference type="KEGG" id="kst:KSMBR1_0464"/>
<dbReference type="Gene3D" id="3.90.182.10">
    <property type="entry name" value="Toxin - Anthrax Protective Antigen,domain 1"/>
    <property type="match status" value="2"/>
</dbReference>
<feature type="transmembrane region" description="Helical" evidence="1">
    <location>
        <begin position="223"/>
        <end position="245"/>
    </location>
</feature>
<feature type="transmembrane region" description="Helical" evidence="1">
    <location>
        <begin position="459"/>
        <end position="478"/>
    </location>
</feature>
<dbReference type="EMBL" id="LT934425">
    <property type="protein sequence ID" value="SOH02978.1"/>
    <property type="molecule type" value="Genomic_DNA"/>
</dbReference>
<evidence type="ECO:0000313" key="4">
    <source>
        <dbReference type="Proteomes" id="UP000221734"/>
    </source>
</evidence>
<reference evidence="4" key="1">
    <citation type="submission" date="2017-10" db="EMBL/GenBank/DDBJ databases">
        <authorList>
            <person name="Frank J."/>
        </authorList>
    </citation>
    <scope>NUCLEOTIDE SEQUENCE [LARGE SCALE GENOMIC DNA]</scope>
</reference>
<dbReference type="AlphaFoldDB" id="A0A2C9CBN1"/>
<feature type="transmembrane region" description="Helical" evidence="1">
    <location>
        <begin position="396"/>
        <end position="419"/>
    </location>
</feature>
<dbReference type="PROSITE" id="PS51820">
    <property type="entry name" value="PA14"/>
    <property type="match status" value="2"/>
</dbReference>
<dbReference type="Pfam" id="PF07691">
    <property type="entry name" value="PA14"/>
    <property type="match status" value="2"/>
</dbReference>
<dbReference type="SUPFAM" id="SSF56988">
    <property type="entry name" value="Anthrax protective antigen"/>
    <property type="match status" value="2"/>
</dbReference>
<feature type="transmembrane region" description="Helical" evidence="1">
    <location>
        <begin position="290"/>
        <end position="308"/>
    </location>
</feature>
<keyword evidence="1" id="KW-0472">Membrane</keyword>
<accession>A0A2C9CBN1</accession>
<name>A0A2C9CBN1_KUEST</name>
<evidence type="ECO:0000313" key="3">
    <source>
        <dbReference type="EMBL" id="SOH02978.1"/>
    </source>
</evidence>
<keyword evidence="1" id="KW-1133">Transmembrane helix</keyword>
<dbReference type="Proteomes" id="UP000221734">
    <property type="component" value="Chromosome Kuenenia_stuttgartiensis_MBR1"/>
</dbReference>
<organism evidence="3 4">
    <name type="scientific">Kuenenia stuttgartiensis</name>
    <dbReference type="NCBI Taxonomy" id="174633"/>
    <lineage>
        <taxon>Bacteria</taxon>
        <taxon>Pseudomonadati</taxon>
        <taxon>Planctomycetota</taxon>
        <taxon>Candidatus Brocadiia</taxon>
        <taxon>Candidatus Brocadiales</taxon>
        <taxon>Candidatus Brocadiaceae</taxon>
        <taxon>Candidatus Kuenenia</taxon>
    </lineage>
</organism>
<feature type="transmembrane region" description="Helical" evidence="1">
    <location>
        <begin position="105"/>
        <end position="124"/>
    </location>
</feature>